<protein>
    <recommendedName>
        <fullName evidence="7">Tricorn protease homolog</fullName>
        <ecNumber evidence="7">3.4.21.-</ecNumber>
    </recommendedName>
</protein>
<evidence type="ECO:0000256" key="4">
    <source>
        <dbReference type="ARBA" id="ARBA00022670"/>
    </source>
</evidence>
<dbReference type="EC" id="3.4.21.-" evidence="7"/>
<feature type="domain" description="Tail specific protease" evidence="11">
    <location>
        <begin position="863"/>
        <end position="1053"/>
    </location>
</feature>
<comment type="similarity">
    <text evidence="2 7">Belongs to the peptidase S41B family.</text>
</comment>
<gene>
    <name evidence="12" type="ORF">DZC52_10250</name>
</gene>
<feature type="chain" id="PRO_5017792182" description="Tricorn protease homolog" evidence="10">
    <location>
        <begin position="25"/>
        <end position="1098"/>
    </location>
</feature>
<dbReference type="CDD" id="cd07562">
    <property type="entry name" value="Peptidase_S41_TRI"/>
    <property type="match status" value="1"/>
</dbReference>
<dbReference type="Proteomes" id="UP000260351">
    <property type="component" value="Unassembled WGS sequence"/>
</dbReference>
<comment type="function">
    <text evidence="7">Degrades oligopeptides.</text>
</comment>
<dbReference type="RefSeq" id="WP_116651053.1">
    <property type="nucleotide sequence ID" value="NZ_QUZK01000041.1"/>
</dbReference>
<comment type="caution">
    <text evidence="12">The sequence shown here is derived from an EMBL/GenBank/DDBJ whole genome shotgun (WGS) entry which is preliminary data.</text>
</comment>
<dbReference type="PANTHER" id="PTHR43253:SF1">
    <property type="entry name" value="TRICORN PROTEASE HOMOLOG 2-RELATED"/>
    <property type="match status" value="1"/>
</dbReference>
<dbReference type="Gene3D" id="3.90.226.10">
    <property type="entry name" value="2-enoyl-CoA Hydratase, Chain A, domain 1"/>
    <property type="match status" value="1"/>
</dbReference>
<organism evidence="12 13">
    <name type="scientific">Wenzhouxiangella sediminis</name>
    <dbReference type="NCBI Taxonomy" id="1792836"/>
    <lineage>
        <taxon>Bacteria</taxon>
        <taxon>Pseudomonadati</taxon>
        <taxon>Pseudomonadota</taxon>
        <taxon>Gammaproteobacteria</taxon>
        <taxon>Chromatiales</taxon>
        <taxon>Wenzhouxiangellaceae</taxon>
        <taxon>Wenzhouxiangella</taxon>
    </lineage>
</organism>
<dbReference type="InterPro" id="IPR005151">
    <property type="entry name" value="Tail-specific_protease"/>
</dbReference>
<dbReference type="PIRSF" id="PIRSF036421">
    <property type="entry name" value="Tricorn_protease"/>
    <property type="match status" value="1"/>
</dbReference>
<evidence type="ECO:0000256" key="6">
    <source>
        <dbReference type="ARBA" id="ARBA00022825"/>
    </source>
</evidence>
<dbReference type="GO" id="GO:0008236">
    <property type="term" value="F:serine-type peptidase activity"/>
    <property type="evidence" value="ECO:0007669"/>
    <property type="project" value="UniProtKB-UniRule"/>
</dbReference>
<dbReference type="Gene3D" id="3.30.750.44">
    <property type="match status" value="1"/>
</dbReference>
<dbReference type="InterPro" id="IPR012393">
    <property type="entry name" value="Tricorn_protease"/>
</dbReference>
<dbReference type="AlphaFoldDB" id="A0A3E1K783"/>
<feature type="active site" description="Nucleophile" evidence="8">
    <location>
        <position position="984"/>
    </location>
</feature>
<evidence type="ECO:0000259" key="11">
    <source>
        <dbReference type="SMART" id="SM00245"/>
    </source>
</evidence>
<evidence type="ECO:0000256" key="8">
    <source>
        <dbReference type="PIRSR" id="PIRSR036421-1"/>
    </source>
</evidence>
<dbReference type="GO" id="GO:0006508">
    <property type="term" value="P:proteolysis"/>
    <property type="evidence" value="ECO:0007669"/>
    <property type="project" value="UniProtKB-UniRule"/>
</dbReference>
<dbReference type="SUPFAM" id="SSF50156">
    <property type="entry name" value="PDZ domain-like"/>
    <property type="match status" value="1"/>
</dbReference>
<name>A0A3E1K783_9GAMM</name>
<keyword evidence="4 7" id="KW-0645">Protease</keyword>
<feature type="compositionally biased region" description="Acidic residues" evidence="9">
    <location>
        <begin position="551"/>
        <end position="564"/>
    </location>
</feature>
<comment type="subcellular location">
    <subcellularLocation>
        <location evidence="1 7">Cytoplasm</location>
    </subcellularLocation>
</comment>
<keyword evidence="6 7" id="KW-0720">Serine protease</keyword>
<proteinExistence type="inferred from homology"/>
<evidence type="ECO:0000256" key="1">
    <source>
        <dbReference type="ARBA" id="ARBA00004496"/>
    </source>
</evidence>
<dbReference type="InterPro" id="IPR015943">
    <property type="entry name" value="WD40/YVTN_repeat-like_dom_sf"/>
</dbReference>
<dbReference type="Pfam" id="PF03572">
    <property type="entry name" value="Peptidase_S41"/>
    <property type="match status" value="1"/>
</dbReference>
<feature type="active site" description="Charge relay system" evidence="8">
    <location>
        <position position="762"/>
    </location>
</feature>
<evidence type="ECO:0000256" key="10">
    <source>
        <dbReference type="SAM" id="SignalP"/>
    </source>
</evidence>
<dbReference type="Pfam" id="PF14684">
    <property type="entry name" value="Tricorn_C1"/>
    <property type="match status" value="1"/>
</dbReference>
<evidence type="ECO:0000313" key="12">
    <source>
        <dbReference type="EMBL" id="RFF29819.1"/>
    </source>
</evidence>
<dbReference type="Gene3D" id="2.130.10.10">
    <property type="entry name" value="YVTN repeat-like/Quinoprotein amine dehydrogenase"/>
    <property type="match status" value="1"/>
</dbReference>
<dbReference type="GO" id="GO:0005737">
    <property type="term" value="C:cytoplasm"/>
    <property type="evidence" value="ECO:0007669"/>
    <property type="project" value="UniProtKB-SubCell"/>
</dbReference>
<sequence>MKTILKRAAAFALLCGAVATTANAADEPTRLLSHPAVSADHLAFVYAGDLWVSDRDGNDARRLTTAAAEENNPYFSPDGERIAFAAEYEGNIDVYVISAAGGQPLRLTWHPGADIPVGWSADGESVAFASRRETDHGRSAQLWHVPVDGGAPARQMEARFFRGRWDAAGERLAYIDHGPAYNGLYGGSAGWRGYRGGTTPSVRIIEPGDGEVIDIPGERVNDIQPFWMGEKVVFISDRHEKRLNLHAFDTESGEIERLTDQADWDVHWADGHGDQVVFEAGGELHELDVESGERRTLAISISPDLPQQRTEWTSVQGNIERVGISPNGKRVLVTARGEVFTVPVEHGSTRNLTVTDGQREYPALWSPEGTEIAWIVESLDGQELVVADQHGEEITRHELGPDFYSLEAWDAEQGRIAYSDNGISLFTIDLEDGDRTRVDRSARMAGFDVAFSPDGRWLAYTLSGDNYLSDLMVHDFESGDSTRVSDGMADVASPAFSRDGKYLFMAASTNAGPVQFGLDMSTQERPYRAGIYALVLAEGDDSPLAPRTGDEEVSEENGEGDNGDNGDNGKEEKEETIEVRIDFDGLAGRMVALPVAKGNYRDLQVAGDGSLFWMRYPQPGSTVEMPGESNTDENRLMRFDFDKREASTVHSGLNGFDISAAGSHLLIYTNGSVQVAEAGENIEPEAVDLSGLRMQIDPEREWAQIFNEGWRMQKEYFYADNLHGLDWDAVYEQYRPLVDHVGRREDLNALMVEMIAELHAGHNRVGGGDVHSESGPGAGLLGANYAVDDDRWRIERIYTGESWNAFLQGPLAQPGNEAREGEYILEVNGREVTAEDNLHEHLYNTVGEQVILTVGPDADGDDSREIVVEPVDSEYELRLWAWVEANRKAVDEATDGRVGYVYLPNTAGAGYTFFNRMFFAQLDREAIIIDERGNGGGQAADYIVEVLSRPHLSNWVYRHGEMSRTPFGTLHGPKLMMIDQDAGSGGDYLPYAFRELGIGPLLGTRTWGGLIGIYANPGFVDGGTMTVPHFRFVDADNQWSVENEGVAPDIEVDLDPVATNNGTDSQLQAAIEQILAMLEDYSDDIPDEAPPLPTELGQ</sequence>
<dbReference type="InterPro" id="IPR036034">
    <property type="entry name" value="PDZ_sf"/>
</dbReference>
<evidence type="ECO:0000313" key="13">
    <source>
        <dbReference type="Proteomes" id="UP000260351"/>
    </source>
</evidence>
<keyword evidence="13" id="KW-1185">Reference proteome</keyword>
<keyword evidence="5 7" id="KW-0378">Hydrolase</keyword>
<accession>A0A3E1K783</accession>
<reference evidence="12 13" key="1">
    <citation type="submission" date="2018-08" db="EMBL/GenBank/DDBJ databases">
        <title>Wenzhouxiangella salilacus sp. nov., a novel bacterium isolated from a saline lake in Xinjiang Province, China.</title>
        <authorList>
            <person name="Han S."/>
        </authorList>
    </citation>
    <scope>NUCLEOTIDE SEQUENCE [LARGE SCALE GENOMIC DNA]</scope>
    <source>
        <strain evidence="12 13">XDB06</strain>
    </source>
</reference>
<dbReference type="OrthoDB" id="9758793at2"/>
<dbReference type="Pfam" id="PF26550">
    <property type="entry name" value="Tricorn_2nd"/>
    <property type="match status" value="1"/>
</dbReference>
<dbReference type="SUPFAM" id="SSF69304">
    <property type="entry name" value="Tricorn protease N-terminal domain"/>
    <property type="match status" value="1"/>
</dbReference>
<dbReference type="InterPro" id="IPR029414">
    <property type="entry name" value="Tricorn_PDZ"/>
</dbReference>
<keyword evidence="10" id="KW-0732">Signal</keyword>
<dbReference type="SUPFAM" id="SSF52096">
    <property type="entry name" value="ClpP/crotonase"/>
    <property type="match status" value="1"/>
</dbReference>
<evidence type="ECO:0000256" key="7">
    <source>
        <dbReference type="PIRNR" id="PIRNR036421"/>
    </source>
</evidence>
<feature type="active site" description="Charge relay system" evidence="8">
    <location>
        <position position="1042"/>
    </location>
</feature>
<dbReference type="InterPro" id="IPR028204">
    <property type="entry name" value="Tricorn_C1"/>
</dbReference>
<evidence type="ECO:0000256" key="9">
    <source>
        <dbReference type="SAM" id="MobiDB-lite"/>
    </source>
</evidence>
<evidence type="ECO:0000256" key="5">
    <source>
        <dbReference type="ARBA" id="ARBA00022801"/>
    </source>
</evidence>
<evidence type="ECO:0000256" key="3">
    <source>
        <dbReference type="ARBA" id="ARBA00022490"/>
    </source>
</evidence>
<feature type="region of interest" description="Disordered" evidence="9">
    <location>
        <begin position="540"/>
        <end position="573"/>
    </location>
</feature>
<dbReference type="Pfam" id="PF26549">
    <property type="entry name" value="Tricorn_N"/>
    <property type="match status" value="1"/>
</dbReference>
<dbReference type="Pfam" id="PF14685">
    <property type="entry name" value="PDZ_Tricorn"/>
    <property type="match status" value="1"/>
</dbReference>
<feature type="signal peptide" evidence="10">
    <location>
        <begin position="1"/>
        <end position="24"/>
    </location>
</feature>
<dbReference type="SUPFAM" id="SSF82171">
    <property type="entry name" value="DPP6 N-terminal domain-like"/>
    <property type="match status" value="1"/>
</dbReference>
<dbReference type="Gene3D" id="2.120.10.60">
    <property type="entry name" value="Tricorn protease N-terminal domain"/>
    <property type="match status" value="1"/>
</dbReference>
<dbReference type="PANTHER" id="PTHR43253">
    <property type="entry name" value="TRICORN PROTEASE HOMOLOG 2-RELATED"/>
    <property type="match status" value="1"/>
</dbReference>
<dbReference type="InterPro" id="IPR029045">
    <property type="entry name" value="ClpP/crotonase-like_dom_sf"/>
</dbReference>
<dbReference type="EMBL" id="QUZK01000041">
    <property type="protein sequence ID" value="RFF29819.1"/>
    <property type="molecule type" value="Genomic_DNA"/>
</dbReference>
<keyword evidence="3 7" id="KW-0963">Cytoplasm</keyword>
<evidence type="ECO:0000256" key="2">
    <source>
        <dbReference type="ARBA" id="ARBA00008524"/>
    </source>
</evidence>
<dbReference type="SMART" id="SM00245">
    <property type="entry name" value="TSPc"/>
    <property type="match status" value="1"/>
</dbReference>
<dbReference type="Gene3D" id="2.30.42.10">
    <property type="match status" value="1"/>
</dbReference>